<protein>
    <submittedName>
        <fullName evidence="3">Uncharacterized protein</fullName>
    </submittedName>
</protein>
<dbReference type="NCBIfam" id="TIGR00097">
    <property type="entry name" value="HMP-P_kinase"/>
    <property type="match status" value="1"/>
</dbReference>
<dbReference type="SUPFAM" id="SSF48613">
    <property type="entry name" value="Heme oxygenase-like"/>
    <property type="match status" value="1"/>
</dbReference>
<dbReference type="Pfam" id="PF03070">
    <property type="entry name" value="TENA_THI-4"/>
    <property type="match status" value="1"/>
</dbReference>
<accession>A0A6A6UP18</accession>
<dbReference type="Gene3D" id="3.40.1190.20">
    <property type="match status" value="1"/>
</dbReference>
<reference evidence="3" key="1">
    <citation type="journal article" date="2020" name="Stud. Mycol.">
        <title>101 Dothideomycetes genomes: a test case for predicting lifestyles and emergence of pathogens.</title>
        <authorList>
            <person name="Haridas S."/>
            <person name="Albert R."/>
            <person name="Binder M."/>
            <person name="Bloem J."/>
            <person name="Labutti K."/>
            <person name="Salamov A."/>
            <person name="Andreopoulos B."/>
            <person name="Baker S."/>
            <person name="Barry K."/>
            <person name="Bills G."/>
            <person name="Bluhm B."/>
            <person name="Cannon C."/>
            <person name="Castanera R."/>
            <person name="Culley D."/>
            <person name="Daum C."/>
            <person name="Ezra D."/>
            <person name="Gonzalez J."/>
            <person name="Henrissat B."/>
            <person name="Kuo A."/>
            <person name="Liang C."/>
            <person name="Lipzen A."/>
            <person name="Lutzoni F."/>
            <person name="Magnuson J."/>
            <person name="Mondo S."/>
            <person name="Nolan M."/>
            <person name="Ohm R."/>
            <person name="Pangilinan J."/>
            <person name="Park H.-J."/>
            <person name="Ramirez L."/>
            <person name="Alfaro M."/>
            <person name="Sun H."/>
            <person name="Tritt A."/>
            <person name="Yoshinaga Y."/>
            <person name="Zwiers L.-H."/>
            <person name="Turgeon B."/>
            <person name="Goodwin S."/>
            <person name="Spatafora J."/>
            <person name="Crous P."/>
            <person name="Grigoriev I."/>
        </authorList>
    </citation>
    <scope>NUCLEOTIDE SEQUENCE</scope>
    <source>
        <strain evidence="3">CBS 115976</strain>
    </source>
</reference>
<dbReference type="InterPro" id="IPR016084">
    <property type="entry name" value="Haem_Oase-like_multi-hlx"/>
</dbReference>
<dbReference type="FunFam" id="1.20.910.10:FF:000003">
    <property type="entry name" value="Hydroxymethylpyrimidine/phosphomethylpyrimidine kinase THI20"/>
    <property type="match status" value="1"/>
</dbReference>
<evidence type="ECO:0000313" key="3">
    <source>
        <dbReference type="EMBL" id="KAF2673211.1"/>
    </source>
</evidence>
<dbReference type="PANTHER" id="PTHR20858">
    <property type="entry name" value="PHOSPHOMETHYLPYRIMIDINE KINASE"/>
    <property type="match status" value="1"/>
</dbReference>
<evidence type="ECO:0000259" key="2">
    <source>
        <dbReference type="Pfam" id="PF08543"/>
    </source>
</evidence>
<dbReference type="OrthoDB" id="10028886at2759"/>
<dbReference type="EMBL" id="MU004231">
    <property type="protein sequence ID" value="KAF2673211.1"/>
    <property type="molecule type" value="Genomic_DNA"/>
</dbReference>
<dbReference type="PANTHER" id="PTHR20858:SF17">
    <property type="entry name" value="HYDROXYMETHYLPYRIMIDINE_PHOSPHOMETHYLPYRIMIDINE KINASE THI20-RELATED"/>
    <property type="match status" value="1"/>
</dbReference>
<organism evidence="3 4">
    <name type="scientific">Microthyrium microscopicum</name>
    <dbReference type="NCBI Taxonomy" id="703497"/>
    <lineage>
        <taxon>Eukaryota</taxon>
        <taxon>Fungi</taxon>
        <taxon>Dikarya</taxon>
        <taxon>Ascomycota</taxon>
        <taxon>Pezizomycotina</taxon>
        <taxon>Dothideomycetes</taxon>
        <taxon>Dothideomycetes incertae sedis</taxon>
        <taxon>Microthyriales</taxon>
        <taxon>Microthyriaceae</taxon>
        <taxon>Microthyrium</taxon>
    </lineage>
</organism>
<dbReference type="GO" id="GO:0008902">
    <property type="term" value="F:hydroxymethylpyrimidine kinase activity"/>
    <property type="evidence" value="ECO:0007669"/>
    <property type="project" value="TreeGrafter"/>
</dbReference>
<dbReference type="InterPro" id="IPR029056">
    <property type="entry name" value="Ribokinase-like"/>
</dbReference>
<gene>
    <name evidence="3" type="ORF">BT63DRAFT_396951</name>
</gene>
<dbReference type="InterPro" id="IPR004305">
    <property type="entry name" value="Thiaminase-2/PQQC"/>
</dbReference>
<dbReference type="FunFam" id="3.40.1190.20:FF:000034">
    <property type="entry name" value="Putative hydroxymethylpyrimidine/ phosphomethylpyrimidine kinase 2"/>
    <property type="match status" value="1"/>
</dbReference>
<sequence length="520" mass="56831">MPKVPRLMIVAGSDSSGGAGLEADQKVAAAHGVYSMTATTALTAQNTQGIFDVLNTPAAFVKKQIDLCLADIGSDVLKTGMLATAETVSVVADAIKRHSIPYSVIDPVMVATTGAKLLPEDAIEVLLKELLPVASLLTPNIPEAELLVKHSGLTLDQQTSTVHSLLELAKEVQNLGPKSVLLKGGHFPIRDEDTGDLMIYNILVSEDEAPLVLKYPHQNSKNTHGTGCSLASAIASNVARGLPIKTAIKNALSYVDAGIRTSQELGKGSGPINHFHSLSFRAFSSGEFTAYLLDRDDVKKAWDSYTKHEFVRGLGHGDLPVSHFKSYLIQDYLFLIQFSRSNSLAAYKAKNPEDIQRSAAIVMHIYREMQLHIDYCAEYGLSKSDILAQDESLACVAYTRFVLDIGQSEDWLALQIAMYPCLLGYGAIAKRLYSDPTTFRDGNPYMKWIENYVAADYQEAVCLGSGTELKFLFNLLSDLVTELIEQHILDQSPARIEQLVRIFIQATKLEASFWDMGLAA</sequence>
<dbReference type="GO" id="GO:0005829">
    <property type="term" value="C:cytosol"/>
    <property type="evidence" value="ECO:0007669"/>
    <property type="project" value="TreeGrafter"/>
</dbReference>
<dbReference type="Pfam" id="PF08543">
    <property type="entry name" value="Phos_pyr_kin"/>
    <property type="match status" value="1"/>
</dbReference>
<dbReference type="GO" id="GO:0009228">
    <property type="term" value="P:thiamine biosynthetic process"/>
    <property type="evidence" value="ECO:0007669"/>
    <property type="project" value="InterPro"/>
</dbReference>
<keyword evidence="4" id="KW-1185">Reference proteome</keyword>
<dbReference type="SUPFAM" id="SSF53613">
    <property type="entry name" value="Ribokinase-like"/>
    <property type="match status" value="1"/>
</dbReference>
<dbReference type="InterPro" id="IPR013749">
    <property type="entry name" value="PM/HMP-P_kinase-1"/>
</dbReference>
<dbReference type="CDD" id="cd01169">
    <property type="entry name" value="HMPP_kinase"/>
    <property type="match status" value="1"/>
</dbReference>
<dbReference type="GO" id="GO:0008972">
    <property type="term" value="F:phosphomethylpyrimidine kinase activity"/>
    <property type="evidence" value="ECO:0007669"/>
    <property type="project" value="InterPro"/>
</dbReference>
<dbReference type="AlphaFoldDB" id="A0A6A6UP18"/>
<name>A0A6A6UP18_9PEZI</name>
<evidence type="ECO:0000313" key="4">
    <source>
        <dbReference type="Proteomes" id="UP000799302"/>
    </source>
</evidence>
<dbReference type="Gene3D" id="1.20.910.10">
    <property type="entry name" value="Heme oxygenase-like"/>
    <property type="match status" value="1"/>
</dbReference>
<feature type="domain" description="Pyridoxamine kinase/Phosphomethylpyrimidine kinase" evidence="2">
    <location>
        <begin position="14"/>
        <end position="273"/>
    </location>
</feature>
<dbReference type="CDD" id="cd19367">
    <property type="entry name" value="TenA_C_ScTHI20-like"/>
    <property type="match status" value="1"/>
</dbReference>
<feature type="domain" description="Thiaminase-2/PQQC" evidence="1">
    <location>
        <begin position="296"/>
        <end position="518"/>
    </location>
</feature>
<evidence type="ECO:0000259" key="1">
    <source>
        <dbReference type="Pfam" id="PF03070"/>
    </source>
</evidence>
<proteinExistence type="predicted"/>
<dbReference type="InterPro" id="IPR004399">
    <property type="entry name" value="HMP/HMP-P_kinase_dom"/>
</dbReference>
<dbReference type="Proteomes" id="UP000799302">
    <property type="component" value="Unassembled WGS sequence"/>
</dbReference>